<evidence type="ECO:0000313" key="2">
    <source>
        <dbReference type="EMBL" id="GMF47695.1"/>
    </source>
</evidence>
<dbReference type="OrthoDB" id="10368633at2759"/>
<protein>
    <submittedName>
        <fullName evidence="2">Unnamed protein product</fullName>
    </submittedName>
</protein>
<gene>
    <name evidence="2" type="ORF">Pfra01_001813400</name>
</gene>
<organism evidence="2 3">
    <name type="scientific">Phytophthora fragariaefolia</name>
    <dbReference type="NCBI Taxonomy" id="1490495"/>
    <lineage>
        <taxon>Eukaryota</taxon>
        <taxon>Sar</taxon>
        <taxon>Stramenopiles</taxon>
        <taxon>Oomycota</taxon>
        <taxon>Peronosporomycetes</taxon>
        <taxon>Peronosporales</taxon>
        <taxon>Peronosporaceae</taxon>
        <taxon>Phytophthora</taxon>
    </lineage>
</organism>
<feature type="region of interest" description="Disordered" evidence="1">
    <location>
        <begin position="1"/>
        <end position="21"/>
    </location>
</feature>
<reference evidence="2" key="1">
    <citation type="submission" date="2023-04" db="EMBL/GenBank/DDBJ databases">
        <title>Phytophthora fragariaefolia NBRC 109709.</title>
        <authorList>
            <person name="Ichikawa N."/>
            <person name="Sato H."/>
            <person name="Tonouchi N."/>
        </authorList>
    </citation>
    <scope>NUCLEOTIDE SEQUENCE</scope>
    <source>
        <strain evidence="2">NBRC 109709</strain>
    </source>
</reference>
<accession>A0A9W7CXJ6</accession>
<dbReference type="Proteomes" id="UP001165121">
    <property type="component" value="Unassembled WGS sequence"/>
</dbReference>
<dbReference type="AlphaFoldDB" id="A0A9W7CXJ6"/>
<proteinExistence type="predicted"/>
<comment type="caution">
    <text evidence="2">The sequence shown here is derived from an EMBL/GenBank/DDBJ whole genome shotgun (WGS) entry which is preliminary data.</text>
</comment>
<evidence type="ECO:0000313" key="3">
    <source>
        <dbReference type="Proteomes" id="UP001165121"/>
    </source>
</evidence>
<sequence>MGCTPSKLSSNMSSENPTQTIGSTIMHADQIVAVGDSAFVPIRDPETGKDAIMEIHVADKIISIYRGMASKAVRSGIS</sequence>
<dbReference type="EMBL" id="BSXT01002188">
    <property type="protein sequence ID" value="GMF47695.1"/>
    <property type="molecule type" value="Genomic_DNA"/>
</dbReference>
<evidence type="ECO:0000256" key="1">
    <source>
        <dbReference type="SAM" id="MobiDB-lite"/>
    </source>
</evidence>
<name>A0A9W7CXJ6_9STRA</name>
<keyword evidence="3" id="KW-1185">Reference proteome</keyword>